<keyword evidence="2" id="KW-1185">Reference proteome</keyword>
<reference evidence="1" key="1">
    <citation type="journal article" date="2014" name="Int. J. Syst. Evol. Microbiol.">
        <title>Complete genome sequence of Corynebacterium casei LMG S-19264T (=DSM 44701T), isolated from a smear-ripened cheese.</title>
        <authorList>
            <consortium name="US DOE Joint Genome Institute (JGI-PGF)"/>
            <person name="Walter F."/>
            <person name="Albersmeier A."/>
            <person name="Kalinowski J."/>
            <person name="Ruckert C."/>
        </authorList>
    </citation>
    <scope>NUCLEOTIDE SEQUENCE</scope>
    <source>
        <strain evidence="1">KCTC 12988</strain>
    </source>
</reference>
<dbReference type="AlphaFoldDB" id="A0A918TML8"/>
<protein>
    <submittedName>
        <fullName evidence="1">Uncharacterized protein</fullName>
    </submittedName>
</protein>
<dbReference type="Proteomes" id="UP000644507">
    <property type="component" value="Unassembled WGS sequence"/>
</dbReference>
<evidence type="ECO:0000313" key="1">
    <source>
        <dbReference type="EMBL" id="GHC55884.1"/>
    </source>
</evidence>
<accession>A0A918TML8</accession>
<name>A0A918TML8_9BACT</name>
<evidence type="ECO:0000313" key="2">
    <source>
        <dbReference type="Proteomes" id="UP000644507"/>
    </source>
</evidence>
<gene>
    <name evidence="1" type="ORF">GCM10007100_23410</name>
</gene>
<sequence length="100" mass="11390">MNKYQTIIAIAVSGILSASAQARHDDKDVRRHDNRSTNKVVVQKTIHHGSHGYRVQNSKKVVKLPRNHRRVSHRGKTYYVVGGVCYQAVRSGFIVVKKPW</sequence>
<dbReference type="EMBL" id="BMXI01000009">
    <property type="protein sequence ID" value="GHC55884.1"/>
    <property type="molecule type" value="Genomic_DNA"/>
</dbReference>
<reference evidence="1" key="2">
    <citation type="submission" date="2020-09" db="EMBL/GenBank/DDBJ databases">
        <authorList>
            <person name="Sun Q."/>
            <person name="Kim S."/>
        </authorList>
    </citation>
    <scope>NUCLEOTIDE SEQUENCE</scope>
    <source>
        <strain evidence="1">KCTC 12988</strain>
    </source>
</reference>
<organism evidence="1 2">
    <name type="scientific">Roseibacillus persicicus</name>
    <dbReference type="NCBI Taxonomy" id="454148"/>
    <lineage>
        <taxon>Bacteria</taxon>
        <taxon>Pseudomonadati</taxon>
        <taxon>Verrucomicrobiota</taxon>
        <taxon>Verrucomicrobiia</taxon>
        <taxon>Verrucomicrobiales</taxon>
        <taxon>Verrucomicrobiaceae</taxon>
        <taxon>Roseibacillus</taxon>
    </lineage>
</organism>
<comment type="caution">
    <text evidence="1">The sequence shown here is derived from an EMBL/GenBank/DDBJ whole genome shotgun (WGS) entry which is preliminary data.</text>
</comment>
<dbReference type="RefSeq" id="WP_189570149.1">
    <property type="nucleotide sequence ID" value="NZ_BMXI01000009.1"/>
</dbReference>
<proteinExistence type="predicted"/>